<evidence type="ECO:0000256" key="2">
    <source>
        <dbReference type="ARBA" id="ARBA00023172"/>
    </source>
</evidence>
<protein>
    <submittedName>
        <fullName evidence="4">Serine integrase</fullName>
    </submittedName>
</protein>
<dbReference type="Pfam" id="PF07508">
    <property type="entry name" value="Recombinase"/>
    <property type="match status" value="1"/>
</dbReference>
<evidence type="ECO:0000313" key="5">
    <source>
        <dbReference type="Proteomes" id="UP000225819"/>
    </source>
</evidence>
<proteinExistence type="predicted"/>
<gene>
    <name evidence="4" type="primary">29</name>
    <name evidence="4" type="ORF">SEA_KRISHELLE_29</name>
</gene>
<dbReference type="Gene3D" id="3.40.50.1390">
    <property type="entry name" value="Resolvase, N-terminal catalytic domain"/>
    <property type="match status" value="1"/>
</dbReference>
<dbReference type="InterPro" id="IPR050639">
    <property type="entry name" value="SSR_resolvase"/>
</dbReference>
<keyword evidence="1" id="KW-0238">DNA-binding</keyword>
<dbReference type="EMBL" id="MF324902">
    <property type="protein sequence ID" value="ASR84409.1"/>
    <property type="molecule type" value="Genomic_DNA"/>
</dbReference>
<dbReference type="InterPro" id="IPR038109">
    <property type="entry name" value="DNA_bind_recomb_sf"/>
</dbReference>
<name>A0A222ZJ78_9CAUD</name>
<organism evidence="4 5">
    <name type="scientific">Rhodococcus phage Krishelle</name>
    <dbReference type="NCBI Taxonomy" id="2015829"/>
    <lineage>
        <taxon>Viruses</taxon>
        <taxon>Duplodnaviria</taxon>
        <taxon>Heunggongvirae</taxon>
        <taxon>Uroviricota</taxon>
        <taxon>Caudoviricetes</taxon>
        <taxon>Rerduovirus</taxon>
        <taxon>Rhodococcus virus Hiro</taxon>
    </lineage>
</organism>
<sequence length="499" mass="55925">MPKYDGRMRVLGRVRLSRFQEESTSVERQREIVENWAKQHDHEIIGWAEDIDVSRSVDPFDTPGLGPWFTDKTKIDQWDIVATWKLDRLATGSIYLNKMMGWCAENEKVIVSVTENFDLSTWVGRMIANVIAGVAEGELEAIKERTQASRKKLVSVGRWTGGRPTYGYRAVEIPSGGWALEPDPESSVTLAWMIDEVLAGTSANAIAKSLNERGVLTPADFVRYRNGKPTKGAKWSVTALLSLLRSRTLLGEIMHNGRTVLGDDGEPVLAGPPLIDVEKFNRVQAVLEARSLKQYMDRVDASPLLGVLVCAGCGDNMYHQRQMDKRRGVMYRYYKCLKRCGQQFHADVAEEMVENQFLNDLGDSEALTRVYIPAENHQIELEEAVRLMDGLTPLLGAVTSDHARKRLTEQISALDSKIARLEMLPESPARTELQPTGLTYRELWESLDTDGRRELMVKAGIRAAVKVEGRTVGGRGGRTTGAITFHFQIPEDLHERLAS</sequence>
<dbReference type="InterPro" id="IPR036162">
    <property type="entry name" value="Resolvase-like_N_sf"/>
</dbReference>
<dbReference type="GO" id="GO:0003677">
    <property type="term" value="F:DNA binding"/>
    <property type="evidence" value="ECO:0007669"/>
    <property type="project" value="UniProtKB-KW"/>
</dbReference>
<dbReference type="SMART" id="SM00857">
    <property type="entry name" value="Resolvase"/>
    <property type="match status" value="1"/>
</dbReference>
<dbReference type="Pfam" id="PF00239">
    <property type="entry name" value="Resolvase"/>
    <property type="match status" value="1"/>
</dbReference>
<dbReference type="PANTHER" id="PTHR30461">
    <property type="entry name" value="DNA-INVERTASE FROM LAMBDOID PROPHAGE"/>
    <property type="match status" value="1"/>
</dbReference>
<keyword evidence="2" id="KW-0233">DNA recombination</keyword>
<feature type="domain" description="Recombinase" evidence="3">
    <location>
        <begin position="165"/>
        <end position="293"/>
    </location>
</feature>
<dbReference type="SUPFAM" id="SSF53041">
    <property type="entry name" value="Resolvase-like"/>
    <property type="match status" value="1"/>
</dbReference>
<dbReference type="CDD" id="cd00338">
    <property type="entry name" value="Ser_Recombinase"/>
    <property type="match status" value="1"/>
</dbReference>
<accession>A0A222ZJ78</accession>
<evidence type="ECO:0000259" key="3">
    <source>
        <dbReference type="PROSITE" id="PS51737"/>
    </source>
</evidence>
<reference evidence="4 5" key="1">
    <citation type="submission" date="2017-06" db="EMBL/GenBank/DDBJ databases">
        <authorList>
            <person name="Amorim Casas A."/>
            <person name="Anigbogu P.O."/>
            <person name="Braden C.R."/>
            <person name="Caturia M.L."/>
            <person name="Jacobsen D.A."/>
            <person name="Kleven K.J."/>
            <person name="Liesse E.W."/>
            <person name="Mahoney K.L."/>
            <person name="Mattison M.L."/>
            <person name="Schuette K.J."/>
            <person name="Souza L.T."/>
            <person name="Bonilla J.A."/>
            <person name="Klyczek K."/>
            <person name="Garlena R.A."/>
            <person name="Russell D.A."/>
            <person name="Pope W.H."/>
            <person name="Jacobs-Sera D."/>
            <person name="Hendrix R.W."/>
            <person name="Hatfull G.F."/>
        </authorList>
    </citation>
    <scope>NUCLEOTIDE SEQUENCE [LARGE SCALE GENOMIC DNA]</scope>
</reference>
<evidence type="ECO:0000313" key="4">
    <source>
        <dbReference type="EMBL" id="ASR84409.1"/>
    </source>
</evidence>
<dbReference type="InterPro" id="IPR011109">
    <property type="entry name" value="DNA_bind_recombinase_dom"/>
</dbReference>
<dbReference type="PROSITE" id="PS51737">
    <property type="entry name" value="RECOMBINASE_DNA_BIND"/>
    <property type="match status" value="1"/>
</dbReference>
<dbReference type="Proteomes" id="UP000225819">
    <property type="component" value="Segment"/>
</dbReference>
<dbReference type="InterPro" id="IPR006119">
    <property type="entry name" value="Resolv_N"/>
</dbReference>
<dbReference type="Gene3D" id="3.90.1750.20">
    <property type="entry name" value="Putative Large Serine Recombinase, Chain B, Domain 2"/>
    <property type="match status" value="1"/>
</dbReference>
<evidence type="ECO:0000256" key="1">
    <source>
        <dbReference type="ARBA" id="ARBA00023125"/>
    </source>
</evidence>
<dbReference type="GO" id="GO:0000150">
    <property type="term" value="F:DNA strand exchange activity"/>
    <property type="evidence" value="ECO:0007669"/>
    <property type="project" value="InterPro"/>
</dbReference>
<dbReference type="PANTHER" id="PTHR30461:SF2">
    <property type="entry name" value="SERINE RECOMBINASE PINE-RELATED"/>
    <property type="match status" value="1"/>
</dbReference>